<evidence type="ECO:0000256" key="1">
    <source>
        <dbReference type="SAM" id="Coils"/>
    </source>
</evidence>
<evidence type="ECO:0000313" key="4">
    <source>
        <dbReference type="Proteomes" id="UP001196530"/>
    </source>
</evidence>
<evidence type="ECO:0000256" key="2">
    <source>
        <dbReference type="SAM" id="MobiDB-lite"/>
    </source>
</evidence>
<dbReference type="EMBL" id="JAHLUX010000001">
    <property type="protein sequence ID" value="KAG7821653.1"/>
    <property type="molecule type" value="Genomic_DNA"/>
</dbReference>
<dbReference type="RefSeq" id="XP_043062023.1">
    <property type="nucleotide sequence ID" value="XM_043201627.1"/>
</dbReference>
<dbReference type="GO" id="GO:0071008">
    <property type="term" value="C:U2-type post-mRNA release spliceosomal complex"/>
    <property type="evidence" value="ECO:0007669"/>
    <property type="project" value="InterPro"/>
</dbReference>
<dbReference type="GO" id="GO:0000390">
    <property type="term" value="P:spliceosomal complex disassembly"/>
    <property type="evidence" value="ECO:0007669"/>
    <property type="project" value="InterPro"/>
</dbReference>
<feature type="compositionally biased region" description="Basic and acidic residues" evidence="2">
    <location>
        <begin position="30"/>
        <end position="39"/>
    </location>
</feature>
<feature type="region of interest" description="Disordered" evidence="2">
    <location>
        <begin position="64"/>
        <end position="83"/>
    </location>
</feature>
<dbReference type="GeneID" id="66124179"/>
<proteinExistence type="predicted"/>
<feature type="coiled-coil region" evidence="1">
    <location>
        <begin position="184"/>
        <end position="252"/>
    </location>
</feature>
<keyword evidence="1" id="KW-0175">Coiled coil</keyword>
<gene>
    <name evidence="3" type="ORF">KL928_000128</name>
</gene>
<dbReference type="Pfam" id="PF15458">
    <property type="entry name" value="NTR2"/>
    <property type="match status" value="1"/>
</dbReference>
<dbReference type="AlphaFoldDB" id="A0AAN6DIT4"/>
<sequence length="257" mass="29480">MRRISFPSDHENEAPSTPARPIFKSRKRKVGEGRQKSVVERGSPPQPEEDADLDIKVMRKSRIKMGVTNEAHAPSTERKSALEMLSRYNDHAEEISGTAVVEAPTQIPDELQIKELKERRYRAQLGQLESAKQQELDEDYDSEHEFKTRHTVDDDMDFDIDLDERLGDGRFAVGAGEQRVQRLLRQEEIEEALYQAQLSEDEQEINYEAEVSRLKEHISNLQAAENNAAEKQAALQQRIADLGVQRREIEEQLNSLC</sequence>
<accession>A0AAN6DIT4</accession>
<comment type="caution">
    <text evidence="3">The sequence shown here is derived from an EMBL/GenBank/DDBJ whole genome shotgun (WGS) entry which is preliminary data.</text>
</comment>
<dbReference type="Proteomes" id="UP001196530">
    <property type="component" value="Unassembled WGS sequence"/>
</dbReference>
<dbReference type="InterPro" id="IPR028211">
    <property type="entry name" value="Ntr2"/>
</dbReference>
<name>A0AAN6DIT4_PICAN</name>
<reference evidence="3" key="1">
    <citation type="journal article" date="2021" name="G3 (Bethesda)">
        <title>Genomic diversity, chromosomal rearrangements, and interspecies hybridization in the ogataea polymorpha species complex.</title>
        <authorList>
            <person name="Hanson S.J."/>
            <person name="Cinneide E.O."/>
            <person name="Salzberg L.I."/>
            <person name="Wolfe K.H."/>
            <person name="McGowan J."/>
            <person name="Fitzpatrick D.A."/>
            <person name="Matlin K."/>
        </authorList>
    </citation>
    <scope>NUCLEOTIDE SEQUENCE</scope>
    <source>
        <strain evidence="3">61-244</strain>
    </source>
</reference>
<evidence type="ECO:0000313" key="3">
    <source>
        <dbReference type="EMBL" id="KAG7821653.1"/>
    </source>
</evidence>
<organism evidence="3 4">
    <name type="scientific">Pichia angusta</name>
    <name type="common">Yeast</name>
    <name type="synonym">Hansenula polymorpha</name>
    <dbReference type="NCBI Taxonomy" id="870730"/>
    <lineage>
        <taxon>Eukaryota</taxon>
        <taxon>Fungi</taxon>
        <taxon>Dikarya</taxon>
        <taxon>Ascomycota</taxon>
        <taxon>Saccharomycotina</taxon>
        <taxon>Pichiomycetes</taxon>
        <taxon>Pichiales</taxon>
        <taxon>Pichiaceae</taxon>
        <taxon>Ogataea</taxon>
    </lineage>
</organism>
<protein>
    <submittedName>
        <fullName evidence="3">Uncharacterized protein</fullName>
    </submittedName>
</protein>
<feature type="region of interest" description="Disordered" evidence="2">
    <location>
        <begin position="1"/>
        <end position="55"/>
    </location>
</feature>